<dbReference type="PANTHER" id="PTHR34846">
    <property type="entry name" value="4-CARBOXYMUCONOLACTONE DECARBOXYLASE FAMILY PROTEIN (AFU_ORTHOLOGUE AFUA_6G11590)"/>
    <property type="match status" value="1"/>
</dbReference>
<dbReference type="InterPro" id="IPR029032">
    <property type="entry name" value="AhpD-like"/>
</dbReference>
<dbReference type="InterPro" id="IPR003779">
    <property type="entry name" value="CMD-like"/>
</dbReference>
<dbReference type="OrthoDB" id="4704294at2"/>
<dbReference type="Pfam" id="PF02627">
    <property type="entry name" value="CMD"/>
    <property type="match status" value="1"/>
</dbReference>
<protein>
    <submittedName>
        <fullName evidence="2">Carboxymuconolactone decarboxylase</fullName>
    </submittedName>
</protein>
<evidence type="ECO:0000259" key="1">
    <source>
        <dbReference type="Pfam" id="PF02627"/>
    </source>
</evidence>
<dbReference type="SUPFAM" id="SSF69118">
    <property type="entry name" value="AhpD-like"/>
    <property type="match status" value="1"/>
</dbReference>
<comment type="caution">
    <text evidence="2">The sequence shown here is derived from an EMBL/GenBank/DDBJ whole genome shotgun (WGS) entry which is preliminary data.</text>
</comment>
<dbReference type="AlphaFoldDB" id="A0A1V2I531"/>
<dbReference type="Proteomes" id="UP000188929">
    <property type="component" value="Unassembled WGS sequence"/>
</dbReference>
<name>A0A1V2I531_9ACTN</name>
<dbReference type="Gene3D" id="1.20.1290.10">
    <property type="entry name" value="AhpD-like"/>
    <property type="match status" value="1"/>
</dbReference>
<dbReference type="STRING" id="1834516.BL253_29810"/>
<keyword evidence="3" id="KW-1185">Reference proteome</keyword>
<dbReference type="RefSeq" id="WP_076820719.1">
    <property type="nucleotide sequence ID" value="NZ_MOMC01000069.1"/>
</dbReference>
<dbReference type="GO" id="GO:0051920">
    <property type="term" value="F:peroxiredoxin activity"/>
    <property type="evidence" value="ECO:0007669"/>
    <property type="project" value="InterPro"/>
</dbReference>
<evidence type="ECO:0000313" key="2">
    <source>
        <dbReference type="EMBL" id="ONH24659.1"/>
    </source>
</evidence>
<reference evidence="3" key="1">
    <citation type="submission" date="2016-10" db="EMBL/GenBank/DDBJ databases">
        <title>Frankia sp. NRRL B-16386 Genome sequencing.</title>
        <authorList>
            <person name="Ghodhbane-Gtari F."/>
            <person name="Swanson E."/>
            <person name="Gueddou A."/>
            <person name="Hezbri K."/>
            <person name="Ktari K."/>
            <person name="Nouioui I."/>
            <person name="Morris K."/>
            <person name="Simpson S."/>
            <person name="Abebe-Akele F."/>
            <person name="Thomas K."/>
            <person name="Gtari M."/>
            <person name="Tisa L.S."/>
        </authorList>
    </citation>
    <scope>NUCLEOTIDE SEQUENCE [LARGE SCALE GENOMIC DNA]</scope>
    <source>
        <strain evidence="3">NRRL B-16386</strain>
    </source>
</reference>
<evidence type="ECO:0000313" key="3">
    <source>
        <dbReference type="Proteomes" id="UP000188929"/>
    </source>
</evidence>
<proteinExistence type="predicted"/>
<accession>A0A1V2I531</accession>
<dbReference type="EMBL" id="MOMC01000069">
    <property type="protein sequence ID" value="ONH24659.1"/>
    <property type="molecule type" value="Genomic_DNA"/>
</dbReference>
<gene>
    <name evidence="2" type="ORF">BL253_29810</name>
</gene>
<sequence length="198" mass="22022">MARIDPLPPKQWPKEMRQVLAALEPPGTPAKLSPEGRSKALNTLGVYAYHPTLAQAFFTFNGHIMSTTTLTPRQRELLVLRVAADRGAGYEWLQHTFLGRDAGLSDEEIQRIALGPDAPLWDPLDAALLRAVDELVDKGRIGDETWAVLADKLEVKQILDVIFTVGAYETLAYLLRSFEIDIDDDMLAAVARRQSITE</sequence>
<dbReference type="PANTHER" id="PTHR34846:SF5">
    <property type="entry name" value="CARBOXYMUCONOLACTONE DECARBOXYLASE-LIKE DOMAIN-CONTAINING PROTEIN"/>
    <property type="match status" value="1"/>
</dbReference>
<organism evidence="2 3">
    <name type="scientific">Pseudofrankia asymbiotica</name>
    <dbReference type="NCBI Taxonomy" id="1834516"/>
    <lineage>
        <taxon>Bacteria</taxon>
        <taxon>Bacillati</taxon>
        <taxon>Actinomycetota</taxon>
        <taxon>Actinomycetes</taxon>
        <taxon>Frankiales</taxon>
        <taxon>Frankiaceae</taxon>
        <taxon>Pseudofrankia</taxon>
    </lineage>
</organism>
<feature type="domain" description="Carboxymuconolactone decarboxylase-like" evidence="1">
    <location>
        <begin position="51"/>
        <end position="133"/>
    </location>
</feature>